<feature type="compositionally biased region" description="Basic and acidic residues" evidence="3">
    <location>
        <begin position="464"/>
        <end position="474"/>
    </location>
</feature>
<evidence type="ECO:0000256" key="3">
    <source>
        <dbReference type="SAM" id="MobiDB-lite"/>
    </source>
</evidence>
<comment type="pathway">
    <text evidence="2">Glycolipid biosynthesis; glycosylphosphatidylinositol-anchor biosynthesis.</text>
</comment>
<keyword evidence="2" id="KW-0256">Endoplasmic reticulum</keyword>
<accession>A0AAD4HTN1</accession>
<reference evidence="4" key="1">
    <citation type="journal article" date="2020" name="New Phytol.">
        <title>Comparative genomics reveals dynamic genome evolution in host specialist ectomycorrhizal fungi.</title>
        <authorList>
            <person name="Lofgren L.A."/>
            <person name="Nguyen N.H."/>
            <person name="Vilgalys R."/>
            <person name="Ruytinx J."/>
            <person name="Liao H.L."/>
            <person name="Branco S."/>
            <person name="Kuo A."/>
            <person name="LaButti K."/>
            <person name="Lipzen A."/>
            <person name="Andreopoulos W."/>
            <person name="Pangilinan J."/>
            <person name="Riley R."/>
            <person name="Hundley H."/>
            <person name="Na H."/>
            <person name="Barry K."/>
            <person name="Grigoriev I.V."/>
            <person name="Stajich J.E."/>
            <person name="Kennedy P.G."/>
        </authorList>
    </citation>
    <scope>NUCLEOTIDE SEQUENCE</scope>
    <source>
        <strain evidence="4">FC203</strain>
    </source>
</reference>
<dbReference type="AlphaFoldDB" id="A0AAD4HTN1"/>
<feature type="region of interest" description="Disordered" evidence="3">
    <location>
        <begin position="711"/>
        <end position="736"/>
    </location>
</feature>
<name>A0AAD4HTN1_9AGAM</name>
<gene>
    <name evidence="4" type="ORF">F5891DRAFT_973675</name>
</gene>
<comment type="subcellular location">
    <subcellularLocation>
        <location evidence="2">Endoplasmic reticulum membrane</location>
        <topology evidence="2">Multi-pass membrane protein</topology>
    </subcellularLocation>
</comment>
<keyword evidence="2" id="KW-0808">Transferase</keyword>
<feature type="compositionally biased region" description="Polar residues" evidence="3">
    <location>
        <begin position="409"/>
        <end position="421"/>
    </location>
</feature>
<dbReference type="Pfam" id="PF01663">
    <property type="entry name" value="Phosphodiest"/>
    <property type="match status" value="1"/>
</dbReference>
<dbReference type="GO" id="GO:0006506">
    <property type="term" value="P:GPI anchor biosynthetic process"/>
    <property type="evidence" value="ECO:0007669"/>
    <property type="project" value="UniProtKB-KW"/>
</dbReference>
<organism evidence="4 5">
    <name type="scientific">Suillus fuscotomentosus</name>
    <dbReference type="NCBI Taxonomy" id="1912939"/>
    <lineage>
        <taxon>Eukaryota</taxon>
        <taxon>Fungi</taxon>
        <taxon>Dikarya</taxon>
        <taxon>Basidiomycota</taxon>
        <taxon>Agaricomycotina</taxon>
        <taxon>Agaricomycetes</taxon>
        <taxon>Agaricomycetidae</taxon>
        <taxon>Boletales</taxon>
        <taxon>Suillineae</taxon>
        <taxon>Suillaceae</taxon>
        <taxon>Suillus</taxon>
    </lineage>
</organism>
<dbReference type="RefSeq" id="XP_041233777.1">
    <property type="nucleotide sequence ID" value="XM_041376385.1"/>
</dbReference>
<dbReference type="Gene3D" id="3.40.720.10">
    <property type="entry name" value="Alkaline Phosphatase, subunit A"/>
    <property type="match status" value="1"/>
</dbReference>
<dbReference type="InterPro" id="IPR017850">
    <property type="entry name" value="Alkaline_phosphatase_core_sf"/>
</dbReference>
<dbReference type="GO" id="GO:0005789">
    <property type="term" value="C:endoplasmic reticulum membrane"/>
    <property type="evidence" value="ECO:0007669"/>
    <property type="project" value="UniProtKB-SubCell"/>
</dbReference>
<dbReference type="EMBL" id="JABBWK010000001">
    <property type="protein sequence ID" value="KAG1908202.1"/>
    <property type="molecule type" value="Genomic_DNA"/>
</dbReference>
<keyword evidence="2" id="KW-0337">GPI-anchor biosynthesis</keyword>
<dbReference type="InterPro" id="IPR002591">
    <property type="entry name" value="Phosphodiest/P_Trfase"/>
</dbReference>
<evidence type="ECO:0000256" key="1">
    <source>
        <dbReference type="ARBA" id="ARBA00024850"/>
    </source>
</evidence>
<proteinExistence type="inferred from homology"/>
<protein>
    <recommendedName>
        <fullName evidence="2">GPI ethanolamine phosphate transferase 1</fullName>
        <ecNumber evidence="2">2.-.-.-</ecNumber>
    </recommendedName>
</protein>
<feature type="region of interest" description="Disordered" evidence="3">
    <location>
        <begin position="464"/>
        <end position="487"/>
    </location>
</feature>
<dbReference type="PANTHER" id="PTHR12250">
    <property type="entry name" value="PHOSPHATIDYLINOSITOL GLYCAN, CLASS N"/>
    <property type="match status" value="1"/>
</dbReference>
<dbReference type="GeneID" id="64670683"/>
<evidence type="ECO:0000313" key="4">
    <source>
        <dbReference type="EMBL" id="KAG1908202.1"/>
    </source>
</evidence>
<dbReference type="EC" id="2.-.-.-" evidence="2"/>
<feature type="region of interest" description="Disordered" evidence="3">
    <location>
        <begin position="409"/>
        <end position="433"/>
    </location>
</feature>
<dbReference type="GO" id="GO:0051377">
    <property type="term" value="F:mannose-ethanolamine phosphotransferase activity"/>
    <property type="evidence" value="ECO:0007669"/>
    <property type="project" value="UniProtKB-UniRule"/>
</dbReference>
<sequence>MFAQGATPGKVDTWSYDEEDEDFTQGTNVQNYCNTWVLDQLWTLFQNASSNDLLDSELRADKMVFFLHLLGLDTTDHSYRQHSKEYTNNIQVVDRIVRQTEELFSNFYHDEETSFVFTADHGMPRIGNHDDGGEEFAFAFADPDNTRTPLIAWGRGIRGPLTGIIPSSHDEYSRLWQLDDFLRRDGEQADLAPLIAALLGINFSGNPSCRSYATWLLATARRRVSLGPACIGKCRKYFRILPSKTRDRRWFESRREITELIKVTLQGLRYLETGYAPVYGCGLHSLVAMEHWFFGHGHFMATCVMAKSHLVITLRLLLSWMSSCLVTGIFPLLSVNKREDLYMMLQNYLKSPSYCKLSEKFTSKAGIVHHQPNFSMAQEECKRRMLNIGLNISRFPLIYDTSASSISNDSNETLQHGSNHTSSHDSHISGHSRSPTIDFQVQLHPGDLDGYYSDSYTSPDILSDRWDSDGRCDSQESEPPHIPSITLPPDFDIDAALKLNTAEVLHDVFRANGLEVDGSGPKWTLHCPDCKSDSTDSDLDLDPLNFSDSETQLLHAEAEEPSIDIPTELRLNTPDSLLKVFTAGHLAVGISNRSHWTLQCPDCNGWCQTNVSSDIPLFAPALPPEPGKTSQKPQAIAVEAVWRYNMPDHVVHLHKEYIVPGRREGGVMLPPAVWKAMKLMDLEQSVACIPKDHWQSSFAAASELNKENVQASGSWGAKRPTLESSGSLPSKRAHTSVSRLQTALTSLN</sequence>
<evidence type="ECO:0000313" key="5">
    <source>
        <dbReference type="Proteomes" id="UP001195769"/>
    </source>
</evidence>
<dbReference type="SUPFAM" id="SSF53649">
    <property type="entry name" value="Alkaline phosphatase-like"/>
    <property type="match status" value="1"/>
</dbReference>
<comment type="function">
    <text evidence="1 2">Ethanolamine phosphate transferase involved in glycosylphosphatidylinositol-anchor biosynthesis. Transfers ethanolamine phosphate to the first alpha-1,4-linked mannose of the glycosylphosphatidylinositol precursor of GPI-anchor.</text>
</comment>
<keyword evidence="5" id="KW-1185">Reference proteome</keyword>
<evidence type="ECO:0000256" key="2">
    <source>
        <dbReference type="RuleBase" id="RU367138"/>
    </source>
</evidence>
<comment type="caution">
    <text evidence="4">The sequence shown here is derived from an EMBL/GenBank/DDBJ whole genome shotgun (WGS) entry which is preliminary data.</text>
</comment>
<comment type="similarity">
    <text evidence="2">Belongs to the PIGG/PIGN/PIGO family. PIGN subfamily.</text>
</comment>
<dbReference type="InterPro" id="IPR007070">
    <property type="entry name" value="GPI_EtnP_transferase_1"/>
</dbReference>
<dbReference type="Proteomes" id="UP001195769">
    <property type="component" value="Unassembled WGS sequence"/>
</dbReference>
<dbReference type="PANTHER" id="PTHR12250:SF0">
    <property type="entry name" value="GPI ETHANOLAMINE PHOSPHATE TRANSFERASE 1"/>
    <property type="match status" value="1"/>
</dbReference>